<dbReference type="OrthoDB" id="9782160at2"/>
<dbReference type="Gene3D" id="3.50.50.60">
    <property type="entry name" value="FAD/NAD(P)-binding domain"/>
    <property type="match status" value="1"/>
</dbReference>
<comment type="caution">
    <text evidence="2">The sequence shown here is derived from an EMBL/GenBank/DDBJ whole genome shotgun (WGS) entry which is preliminary data.</text>
</comment>
<dbReference type="InterPro" id="IPR051704">
    <property type="entry name" value="FAD_aromatic-hydroxylase"/>
</dbReference>
<dbReference type="Gene3D" id="3.30.9.10">
    <property type="entry name" value="D-Amino Acid Oxidase, subunit A, domain 2"/>
    <property type="match status" value="1"/>
</dbReference>
<dbReference type="EMBL" id="LKTM01000320">
    <property type="protein sequence ID" value="KQH77369.1"/>
    <property type="molecule type" value="Genomic_DNA"/>
</dbReference>
<dbReference type="InterPro" id="IPR002938">
    <property type="entry name" value="FAD-bd"/>
</dbReference>
<dbReference type="SUPFAM" id="SSF51905">
    <property type="entry name" value="FAD/NAD(P)-binding domain"/>
    <property type="match status" value="1"/>
</dbReference>
<organism evidence="2 3">
    <name type="scientific">Mycobacterium gordonae</name>
    <dbReference type="NCBI Taxonomy" id="1778"/>
    <lineage>
        <taxon>Bacteria</taxon>
        <taxon>Bacillati</taxon>
        <taxon>Actinomycetota</taxon>
        <taxon>Actinomycetes</taxon>
        <taxon>Mycobacteriales</taxon>
        <taxon>Mycobacteriaceae</taxon>
        <taxon>Mycobacterium</taxon>
    </lineage>
</organism>
<gene>
    <name evidence="2" type="ORF">AO501_08765</name>
</gene>
<dbReference type="STRING" id="1778.A9W97_06380"/>
<dbReference type="InterPro" id="IPR036188">
    <property type="entry name" value="FAD/NAD-bd_sf"/>
</dbReference>
<proteinExistence type="predicted"/>
<dbReference type="RefSeq" id="WP_055579743.1">
    <property type="nucleotide sequence ID" value="NZ_LKTM01000320.1"/>
</dbReference>
<sequence>MKVVVCGAGIAGLATAERMSSLGAEVVLLERASGPRAHGYLIDFFGAGFDAAEAIGVLPAIRDAGYNFDEAGLVDDQGRRRAAVSYVKIDRALRGRLVSVMRPDLEKILVDNLPDGVELRYGATVTGIEDHGDGVTVTLDGGETLDADLLIGADGIHSTVRSLVFGDEADYVRYLGFHTAAFVFDAPAIREAAGDDVALTDTMDRQIGFFALRNGKVAVFAVHRAPDRQLPADTRAAIRDTYADMGWVVPEALQRCPPPKEIYYDEVAQVVMPRWRKNRVVLIGDACSAVSLLAGQGASLAVGAAYVLAEQFRRTSSVDRALDFYEQLWRPEIEYTQKAARDAANRYLPSSPFQLWKRRTMLRLGWLRSVNRRITAAMVGPPSPVVAMLRTGSEELPPP</sequence>
<protein>
    <submittedName>
        <fullName evidence="2">FAD-dependent oxidoreductase</fullName>
    </submittedName>
</protein>
<dbReference type="PANTHER" id="PTHR46865">
    <property type="entry name" value="OXIDOREDUCTASE-RELATED"/>
    <property type="match status" value="1"/>
</dbReference>
<dbReference type="GO" id="GO:0071949">
    <property type="term" value="F:FAD binding"/>
    <property type="evidence" value="ECO:0007669"/>
    <property type="project" value="InterPro"/>
</dbReference>
<feature type="domain" description="FAD-binding" evidence="1">
    <location>
        <begin position="2"/>
        <end position="325"/>
    </location>
</feature>
<dbReference type="PRINTS" id="PR00420">
    <property type="entry name" value="RNGMNOXGNASE"/>
</dbReference>
<dbReference type="AlphaFoldDB" id="A0A0Q2LN24"/>
<evidence type="ECO:0000313" key="2">
    <source>
        <dbReference type="EMBL" id="KQH77369.1"/>
    </source>
</evidence>
<dbReference type="Pfam" id="PF01494">
    <property type="entry name" value="FAD_binding_3"/>
    <property type="match status" value="1"/>
</dbReference>
<evidence type="ECO:0000259" key="1">
    <source>
        <dbReference type="Pfam" id="PF01494"/>
    </source>
</evidence>
<accession>A0A0Q2LN24</accession>
<dbReference type="Proteomes" id="UP000051677">
    <property type="component" value="Unassembled WGS sequence"/>
</dbReference>
<dbReference type="PANTHER" id="PTHR46865:SF8">
    <property type="entry name" value="POSSIBLE OXIDOREDUCTASE"/>
    <property type="match status" value="1"/>
</dbReference>
<evidence type="ECO:0000313" key="3">
    <source>
        <dbReference type="Proteomes" id="UP000051677"/>
    </source>
</evidence>
<name>A0A0Q2LN24_MYCGO</name>
<reference evidence="2 3" key="1">
    <citation type="submission" date="2015-10" db="EMBL/GenBank/DDBJ databases">
        <title>Mycobacterium gordonae draft genome assembly.</title>
        <authorList>
            <person name="Ustinova V."/>
            <person name="Smirnova T."/>
            <person name="Blagodatskikh K."/>
            <person name="Varlamov D."/>
            <person name="Larionova E."/>
            <person name="Chernousova L."/>
        </authorList>
    </citation>
    <scope>NUCLEOTIDE SEQUENCE [LARGE SCALE GENOMIC DNA]</scope>
    <source>
        <strain evidence="2 3">CTRI 14-8773</strain>
    </source>
</reference>